<feature type="signal peptide" evidence="1">
    <location>
        <begin position="1"/>
        <end position="21"/>
    </location>
</feature>
<accession>A0A1G2TZD2</accession>
<dbReference type="AlphaFoldDB" id="A0A1G2TZD2"/>
<evidence type="ECO:0000313" key="3">
    <source>
        <dbReference type="Proteomes" id="UP000177707"/>
    </source>
</evidence>
<proteinExistence type="predicted"/>
<sequence>MKKILLSSFLILFAVSSLVLGGTGAFFSDTETSSGNTFTAGAIDLKIDNTSYYNGVLNQGTTWSLTDLTDHLFFDFDDLKPGDIGEDTISIHVDNNDAYVCAEVTLTSNEENGINNPEAEDQDITEGPGEGELAQNVNFIWWADDGDNVLEGDENIISQGPIGNLPLNQPYTVALADSGSNIWTGIGGPVAGSDTKYIGKGWCFGNLSVTPVVQDGAIVDTNPADGIPDNGPDARGAGFSCDGSLLDNTTQTDLLTADIKFSAVQSRHNQDFLCVPDKPPVACELTETYADEVASSDQGLRKNNTAVTADRSDTSYALGAPQSSGTPYDAPVVANSFFSLGFPLLGNMAEIILSFNDNFVVDGPGNDLKLWEVTGGTSYPDEKVDVYVGDSTVGPWTQVGDDVTRDAEIDLFLAGVSQARYVRIVDASNLALFEATADGYDLDAVQALNCIQRAEE</sequence>
<comment type="caution">
    <text evidence="2">The sequence shown here is derived from an EMBL/GenBank/DDBJ whole genome shotgun (WGS) entry which is preliminary data.</text>
</comment>
<keyword evidence="1" id="KW-0732">Signal</keyword>
<evidence type="ECO:0000256" key="1">
    <source>
        <dbReference type="SAM" id="SignalP"/>
    </source>
</evidence>
<dbReference type="NCBIfam" id="TIGR04088">
    <property type="entry name" value="cognate_SipW"/>
    <property type="match status" value="1"/>
</dbReference>
<evidence type="ECO:0000313" key="2">
    <source>
        <dbReference type="EMBL" id="OHB02676.1"/>
    </source>
</evidence>
<dbReference type="Proteomes" id="UP000177707">
    <property type="component" value="Unassembled WGS sequence"/>
</dbReference>
<dbReference type="InterPro" id="IPR023833">
    <property type="entry name" value="Signal_pept_SipW-depend-type"/>
</dbReference>
<gene>
    <name evidence="2" type="ORF">A3A96_02390</name>
</gene>
<feature type="chain" id="PRO_5009584643" evidence="1">
    <location>
        <begin position="22"/>
        <end position="456"/>
    </location>
</feature>
<dbReference type="Pfam" id="PF12389">
    <property type="entry name" value="Peptidase_M73"/>
    <property type="match status" value="1"/>
</dbReference>
<dbReference type="InterPro" id="IPR022121">
    <property type="entry name" value="Peptidase_M73_camelysin"/>
</dbReference>
<dbReference type="STRING" id="1802758.A3A96_02390"/>
<dbReference type="EMBL" id="MHWB01000002">
    <property type="protein sequence ID" value="OHB02676.1"/>
    <property type="molecule type" value="Genomic_DNA"/>
</dbReference>
<protein>
    <submittedName>
        <fullName evidence="2">Uncharacterized protein</fullName>
    </submittedName>
</protein>
<organism evidence="2 3">
    <name type="scientific">Candidatus Zambryskibacteria bacterium RIFCSPLOWO2_01_FULL_39_39</name>
    <dbReference type="NCBI Taxonomy" id="1802758"/>
    <lineage>
        <taxon>Bacteria</taxon>
        <taxon>Candidatus Zambryskiibacteriota</taxon>
    </lineage>
</organism>
<reference evidence="2 3" key="1">
    <citation type="journal article" date="2016" name="Nat. Commun.">
        <title>Thousands of microbial genomes shed light on interconnected biogeochemical processes in an aquifer system.</title>
        <authorList>
            <person name="Anantharaman K."/>
            <person name="Brown C.T."/>
            <person name="Hug L.A."/>
            <person name="Sharon I."/>
            <person name="Castelle C.J."/>
            <person name="Probst A.J."/>
            <person name="Thomas B.C."/>
            <person name="Singh A."/>
            <person name="Wilkins M.J."/>
            <person name="Karaoz U."/>
            <person name="Brodie E.L."/>
            <person name="Williams K.H."/>
            <person name="Hubbard S.S."/>
            <person name="Banfield J.F."/>
        </authorList>
    </citation>
    <scope>NUCLEOTIDE SEQUENCE [LARGE SCALE GENOMIC DNA]</scope>
</reference>
<name>A0A1G2TZD2_9BACT</name>